<evidence type="ECO:0000256" key="1">
    <source>
        <dbReference type="SAM" id="MobiDB-lite"/>
    </source>
</evidence>
<dbReference type="OrthoDB" id="4062651at2759"/>
<dbReference type="Proteomes" id="UP000323067">
    <property type="component" value="Chromosome iv"/>
</dbReference>
<accession>A0A2H4S7T0</accession>
<feature type="compositionally biased region" description="Pro residues" evidence="1">
    <location>
        <begin position="19"/>
        <end position="32"/>
    </location>
</feature>
<keyword evidence="2" id="KW-0418">Kinase</keyword>
<dbReference type="GO" id="GO:0016301">
    <property type="term" value="F:kinase activity"/>
    <property type="evidence" value="ECO:0007669"/>
    <property type="project" value="UniProtKB-KW"/>
</dbReference>
<keyword evidence="2" id="KW-0808">Transferase</keyword>
<name>A0A2H4S7T0_CORMI</name>
<dbReference type="InterPro" id="IPR011009">
    <property type="entry name" value="Kinase-like_dom_sf"/>
</dbReference>
<dbReference type="Gene3D" id="1.10.510.10">
    <property type="entry name" value="Transferase(Phosphotransferase) domain 1"/>
    <property type="match status" value="1"/>
</dbReference>
<reference evidence="2 3" key="1">
    <citation type="journal article" date="2017" name="BMC Genomics">
        <title>Chromosome level assembly and secondary metabolite potential of the parasitic fungus Cordyceps militaris.</title>
        <authorList>
            <person name="Kramer G.J."/>
            <person name="Nodwell J.R."/>
        </authorList>
    </citation>
    <scope>NUCLEOTIDE SEQUENCE [LARGE SCALE GENOMIC DNA]</scope>
    <source>
        <strain evidence="2 3">ATCC 34164</strain>
    </source>
</reference>
<evidence type="ECO:0000313" key="3">
    <source>
        <dbReference type="Proteomes" id="UP000323067"/>
    </source>
</evidence>
<dbReference type="EMBL" id="CP023322">
    <property type="protein sequence ID" value="ATY59142.1"/>
    <property type="molecule type" value="Genomic_DNA"/>
</dbReference>
<organism evidence="2 3">
    <name type="scientific">Cordyceps militaris</name>
    <name type="common">Caterpillar fungus</name>
    <name type="synonym">Clavaria militaris</name>
    <dbReference type="NCBI Taxonomy" id="73501"/>
    <lineage>
        <taxon>Eukaryota</taxon>
        <taxon>Fungi</taxon>
        <taxon>Dikarya</taxon>
        <taxon>Ascomycota</taxon>
        <taxon>Pezizomycotina</taxon>
        <taxon>Sordariomycetes</taxon>
        <taxon>Hypocreomycetidae</taxon>
        <taxon>Hypocreales</taxon>
        <taxon>Cordycipitaceae</taxon>
        <taxon>Cordyceps</taxon>
    </lineage>
</organism>
<protein>
    <submittedName>
        <fullName evidence="2">Kinase-like domain</fullName>
    </submittedName>
</protein>
<dbReference type="SUPFAM" id="SSF56112">
    <property type="entry name" value="Protein kinase-like (PK-like)"/>
    <property type="match status" value="1"/>
</dbReference>
<sequence>MELSPDVIRQVVLPTAALYPPPEPPAAAAPEPPADDGDGWQTSWLNPKNRIDSLDLPRNPSWRIDGCIAYGTQLFAVPLFLGPTAPQRVDVFLPSDAGAATPALRLALDLGTAFHTRDARATRQLGLARHVVRLLQHWTAGASSPARRYRQFPFGSRIVLHNLPVHVADAHISVAPAHHLERQLLSVAQLRAMWQHDDDDDELPETVDLGALRYESQPHDSVSIVRLGAHTLVFKAITSHTKYLYHELRQLLRTPPHPNVIARPRHLVTKRCGFGAKTAVVGFTLTHHRHGTVRDHIPHLALHGRLAHRDEVRWARQLVRALRHVRAAASGGGGGSSGGGGGAFYSDLRLDNVLLSDDGRDLILVDFEQRGVWSEFAAPEINAVECVRELAMAEEEDGVAGGVPEEVRARCAGLLARMLPHWEALVDGEAYGWPAGRHGYNVAWQCLAPAEQESCEVYMLGRVLWCLFEAQSAPQRAAVWTSYRCEPAVEFPAYARTPPALRRLVDWCTAGRVPTLSSVVVRSGSTLVLRELETTGGSTPENVRAAAAAFWRRRIAESERWVRNHIESREAGRANEAFPDRPSLAAVEAFLDAYDDKL</sequence>
<gene>
    <name evidence="2" type="ORF">A9K55_003605</name>
</gene>
<dbReference type="AlphaFoldDB" id="A0A2H4S7T0"/>
<feature type="region of interest" description="Disordered" evidence="1">
    <location>
        <begin position="16"/>
        <end position="44"/>
    </location>
</feature>
<evidence type="ECO:0000313" key="2">
    <source>
        <dbReference type="EMBL" id="ATY59142.1"/>
    </source>
</evidence>
<dbReference type="VEuPathDB" id="FungiDB:A9K55_003605"/>
<proteinExistence type="predicted"/>